<dbReference type="InterPro" id="IPR013433">
    <property type="entry name" value="PHA_gran_rgn"/>
</dbReference>
<accession>A0A679J6J3</accession>
<organism evidence="1">
    <name type="scientific">Methylobacterium bullatum</name>
    <dbReference type="NCBI Taxonomy" id="570505"/>
    <lineage>
        <taxon>Bacteria</taxon>
        <taxon>Pseudomonadati</taxon>
        <taxon>Pseudomonadota</taxon>
        <taxon>Alphaproteobacteria</taxon>
        <taxon>Hyphomicrobiales</taxon>
        <taxon>Methylobacteriaceae</taxon>
        <taxon>Methylobacterium</taxon>
    </lineage>
</organism>
<gene>
    <name evidence="2" type="ORF">MBLL_01812</name>
    <name evidence="1" type="ORF">MBUL_02612</name>
    <name evidence="3" type="ORF">OICFNHDK_1034</name>
</gene>
<geneLocation type="plasmid" evidence="2">
    <name>1</name>
</geneLocation>
<protein>
    <recommendedName>
        <fullName evidence="5">Polyhydroxyalkanoic acid system protein</fullName>
    </recommendedName>
</protein>
<sequence>MAKPLIVEIPHEIGPVEAKRRISNGLDKAKAACAKAGINVEHMTWTDDRLNFAMSAMGQKVDGEVDVLPETVRIEVRLPMLLALFAERMKKIIGKEGNQLLIKKG</sequence>
<dbReference type="RefSeq" id="WP_018044484.1">
    <property type="nucleotide sequence ID" value="NZ_BPQF01000007.1"/>
</dbReference>
<keyword evidence="4" id="KW-1185">Reference proteome</keyword>
<proteinExistence type="predicted"/>
<dbReference type="Pfam" id="PF09650">
    <property type="entry name" value="PHA_gran_rgn"/>
    <property type="match status" value="1"/>
</dbReference>
<evidence type="ECO:0000313" key="2">
    <source>
        <dbReference type="EMBL" id="CAA2139827.1"/>
    </source>
</evidence>
<evidence type="ECO:0000313" key="4">
    <source>
        <dbReference type="Proteomes" id="UP001055307"/>
    </source>
</evidence>
<evidence type="ECO:0000313" key="1">
    <source>
        <dbReference type="EMBL" id="CAA2104250.1"/>
    </source>
</evidence>
<dbReference type="EMBL" id="LR743510">
    <property type="protein sequence ID" value="CAA2139827.1"/>
    <property type="molecule type" value="Genomic_DNA"/>
</dbReference>
<reference evidence="3" key="3">
    <citation type="submission" date="2021-08" db="EMBL/GenBank/DDBJ databases">
        <authorList>
            <person name="Tani A."/>
            <person name="Ola A."/>
            <person name="Ogura Y."/>
            <person name="Katsura K."/>
            <person name="Hayashi T."/>
        </authorList>
    </citation>
    <scope>NUCLEOTIDE SEQUENCE</scope>
    <source>
        <strain evidence="3">DSM 21893</strain>
    </source>
</reference>
<dbReference type="EMBL" id="LR743504">
    <property type="protein sequence ID" value="CAA2104250.1"/>
    <property type="molecule type" value="Genomic_DNA"/>
</dbReference>
<reference evidence="1" key="2">
    <citation type="submission" date="2019-12" db="EMBL/GenBank/DDBJ databases">
        <authorList>
            <person name="Cremers G."/>
        </authorList>
    </citation>
    <scope>NUCLEOTIDE SEQUENCE</scope>
    <source>
        <strain evidence="1">Mbul1</strain>
        <strain evidence="2">Mbul2</strain>
        <plasmid evidence="2">1</plasmid>
    </source>
</reference>
<dbReference type="Proteomes" id="UP001055307">
    <property type="component" value="Unassembled WGS sequence"/>
</dbReference>
<keyword evidence="2" id="KW-0614">Plasmid</keyword>
<name>A0A679J6J3_9HYPH</name>
<reference evidence="3" key="1">
    <citation type="journal article" date="2016" name="Front. Microbiol.">
        <title>Genome Sequence of the Piezophilic, Mesophilic Sulfate-Reducing Bacterium Desulfovibrio indicus J2T.</title>
        <authorList>
            <person name="Cao J."/>
            <person name="Maignien L."/>
            <person name="Shao Z."/>
            <person name="Alain K."/>
            <person name="Jebbar M."/>
        </authorList>
    </citation>
    <scope>NUCLEOTIDE SEQUENCE</scope>
    <source>
        <strain evidence="3">DSM 21893</strain>
    </source>
</reference>
<dbReference type="EMBL" id="BPQF01000007">
    <property type="protein sequence ID" value="GJD38589.1"/>
    <property type="molecule type" value="Genomic_DNA"/>
</dbReference>
<evidence type="ECO:0000313" key="3">
    <source>
        <dbReference type="EMBL" id="GJD38589.1"/>
    </source>
</evidence>
<dbReference type="AlphaFoldDB" id="A0A679J6J3"/>
<evidence type="ECO:0008006" key="5">
    <source>
        <dbReference type="Google" id="ProtNLM"/>
    </source>
</evidence>